<protein>
    <submittedName>
        <fullName evidence="3">Tetratricopeptide repeat protein</fullName>
    </submittedName>
</protein>
<dbReference type="OMA" id="GLGACQT"/>
<gene>
    <name evidence="3" type="ORF">HLH33_06870</name>
</gene>
<evidence type="ECO:0000313" key="4">
    <source>
        <dbReference type="Proteomes" id="UP000550787"/>
    </source>
</evidence>
<sequence length="259" mass="28116">MHPYRTPRRGPLTAVLLRFPAILVTAFLVTACTGAGTSAVPDKSNDDLKFADVELESGAPQAALSIMQKRLQTHPHEPDTLVRLGRANAALGRTEPAVLFFREVLATDPDSVEAGKGLARVQLAADPREALATLRSLAARHPEDAQVQTDLGVAYDLCLQHAQAQAAYRQAMRLNPFAIAPQVNLGFSLAMSGRPNEAVQILGPLATSADGTVRIRQDFAFAEVQAGHEDIARRMLARDLPKDRIGPMLEVFRDFNRIP</sequence>
<keyword evidence="1" id="KW-0802">TPR repeat</keyword>
<dbReference type="SMART" id="SM00028">
    <property type="entry name" value="TPR"/>
    <property type="match status" value="2"/>
</dbReference>
<dbReference type="PROSITE" id="PS50005">
    <property type="entry name" value="TPR"/>
    <property type="match status" value="2"/>
</dbReference>
<keyword evidence="2" id="KW-0732">Signal</keyword>
<dbReference type="Pfam" id="PF14559">
    <property type="entry name" value="TPR_19"/>
    <property type="match status" value="1"/>
</dbReference>
<evidence type="ECO:0000313" key="3">
    <source>
        <dbReference type="EMBL" id="MBB2156031.1"/>
    </source>
</evidence>
<evidence type="ECO:0000256" key="2">
    <source>
        <dbReference type="SAM" id="SignalP"/>
    </source>
</evidence>
<dbReference type="EMBL" id="JABEQG010000009">
    <property type="protein sequence ID" value="MBB2156031.1"/>
    <property type="molecule type" value="Genomic_DNA"/>
</dbReference>
<accession>A0A7W4I4N9</accession>
<evidence type="ECO:0000256" key="1">
    <source>
        <dbReference type="PROSITE-ProRule" id="PRU00339"/>
    </source>
</evidence>
<dbReference type="InterPro" id="IPR011990">
    <property type="entry name" value="TPR-like_helical_dom_sf"/>
</dbReference>
<dbReference type="SUPFAM" id="SSF48452">
    <property type="entry name" value="TPR-like"/>
    <property type="match status" value="1"/>
</dbReference>
<reference evidence="3 4" key="1">
    <citation type="submission" date="2020-04" db="EMBL/GenBank/DDBJ databases">
        <title>Description of novel Gluconacetobacter.</title>
        <authorList>
            <person name="Sombolestani A."/>
        </authorList>
    </citation>
    <scope>NUCLEOTIDE SEQUENCE [LARGE SCALE GENOMIC DNA]</scope>
    <source>
        <strain evidence="3 4">LMG 7603</strain>
    </source>
</reference>
<dbReference type="AlphaFoldDB" id="A0A7W4I4N9"/>
<dbReference type="PROSITE" id="PS51257">
    <property type="entry name" value="PROKAR_LIPOPROTEIN"/>
    <property type="match status" value="1"/>
</dbReference>
<dbReference type="InterPro" id="IPR019734">
    <property type="entry name" value="TPR_rpt"/>
</dbReference>
<feature type="repeat" description="TPR" evidence="1">
    <location>
        <begin position="145"/>
        <end position="178"/>
    </location>
</feature>
<dbReference type="Proteomes" id="UP000550787">
    <property type="component" value="Unassembled WGS sequence"/>
</dbReference>
<name>A0A7W4I4N9_GLUDI</name>
<comment type="caution">
    <text evidence="3">The sequence shown here is derived from an EMBL/GenBank/DDBJ whole genome shotgun (WGS) entry which is preliminary data.</text>
</comment>
<dbReference type="Pfam" id="PF13174">
    <property type="entry name" value="TPR_6"/>
    <property type="match status" value="1"/>
</dbReference>
<dbReference type="Gene3D" id="1.25.40.10">
    <property type="entry name" value="Tetratricopeptide repeat domain"/>
    <property type="match status" value="1"/>
</dbReference>
<organism evidence="3 4">
    <name type="scientific">Gluconacetobacter diazotrophicus</name>
    <name type="common">Acetobacter diazotrophicus</name>
    <dbReference type="NCBI Taxonomy" id="33996"/>
    <lineage>
        <taxon>Bacteria</taxon>
        <taxon>Pseudomonadati</taxon>
        <taxon>Pseudomonadota</taxon>
        <taxon>Alphaproteobacteria</taxon>
        <taxon>Acetobacterales</taxon>
        <taxon>Acetobacteraceae</taxon>
        <taxon>Gluconacetobacter</taxon>
    </lineage>
</organism>
<proteinExistence type="predicted"/>
<feature type="repeat" description="TPR" evidence="1">
    <location>
        <begin position="78"/>
        <end position="111"/>
    </location>
</feature>
<feature type="chain" id="PRO_5041181751" evidence="2">
    <location>
        <begin position="32"/>
        <end position="259"/>
    </location>
</feature>
<feature type="signal peptide" evidence="2">
    <location>
        <begin position="1"/>
        <end position="31"/>
    </location>
</feature>